<evidence type="ECO:0000313" key="6">
    <source>
        <dbReference type="Proteomes" id="UP000290637"/>
    </source>
</evidence>
<dbReference type="InterPro" id="IPR013022">
    <property type="entry name" value="Xyl_isomerase-like_TIM-brl"/>
</dbReference>
<name>A0A4P6KVX6_9BURK</name>
<dbReference type="RefSeq" id="WP_130185444.1">
    <property type="nucleotide sequence ID" value="NZ_CP035913.1"/>
</dbReference>
<accession>A0A4P6KVX6</accession>
<evidence type="ECO:0000256" key="1">
    <source>
        <dbReference type="ARBA" id="ARBA00023235"/>
    </source>
</evidence>
<dbReference type="InterPro" id="IPR036237">
    <property type="entry name" value="Xyl_isomerase-like_sf"/>
</dbReference>
<dbReference type="Gene3D" id="3.20.20.150">
    <property type="entry name" value="Divalent-metal-dependent TIM barrel enzymes"/>
    <property type="match status" value="1"/>
</dbReference>
<dbReference type="FunFam" id="3.20.20.150:FF:000007">
    <property type="entry name" value="Hydroxypyruvate isomerase"/>
    <property type="match status" value="1"/>
</dbReference>
<evidence type="ECO:0000256" key="3">
    <source>
        <dbReference type="PIRSR" id="PIRSR006241-50"/>
    </source>
</evidence>
<evidence type="ECO:0000259" key="4">
    <source>
        <dbReference type="Pfam" id="PF01261"/>
    </source>
</evidence>
<dbReference type="EMBL" id="CP035913">
    <property type="protein sequence ID" value="QBE62308.1"/>
    <property type="molecule type" value="Genomic_DNA"/>
</dbReference>
<dbReference type="InterPro" id="IPR050417">
    <property type="entry name" value="Sugar_Epim/Isomerase"/>
</dbReference>
<dbReference type="PIRSF" id="PIRSF006241">
    <property type="entry name" value="HyI"/>
    <property type="match status" value="1"/>
</dbReference>
<dbReference type="PANTHER" id="PTHR43489">
    <property type="entry name" value="ISOMERASE"/>
    <property type="match status" value="1"/>
</dbReference>
<dbReference type="EC" id="5.3.1.22" evidence="5"/>
<organism evidence="5 6">
    <name type="scientific">Pseudoduganella lutea</name>
    <dbReference type="NCBI Taxonomy" id="321985"/>
    <lineage>
        <taxon>Bacteria</taxon>
        <taxon>Pseudomonadati</taxon>
        <taxon>Pseudomonadota</taxon>
        <taxon>Betaproteobacteria</taxon>
        <taxon>Burkholderiales</taxon>
        <taxon>Oxalobacteraceae</taxon>
        <taxon>Telluria group</taxon>
        <taxon>Pseudoduganella</taxon>
    </lineage>
</organism>
<evidence type="ECO:0000313" key="5">
    <source>
        <dbReference type="EMBL" id="QBE62308.1"/>
    </source>
</evidence>
<dbReference type="Pfam" id="PF01261">
    <property type="entry name" value="AP_endonuc_2"/>
    <property type="match status" value="1"/>
</dbReference>
<feature type="active site" description="Proton donor/acceptor" evidence="3">
    <location>
        <position position="240"/>
    </location>
</feature>
<dbReference type="InterPro" id="IPR026040">
    <property type="entry name" value="HyI-like"/>
</dbReference>
<feature type="active site" description="Proton donor/acceptor" evidence="3">
    <location>
        <position position="143"/>
    </location>
</feature>
<dbReference type="KEGG" id="plue:EWM63_04340"/>
<keyword evidence="6" id="KW-1185">Reference proteome</keyword>
<keyword evidence="1 2" id="KW-0413">Isomerase</keyword>
<dbReference type="InterPro" id="IPR017643">
    <property type="entry name" value="Hydroxypyruvate_isomerase"/>
</dbReference>
<dbReference type="Proteomes" id="UP000290637">
    <property type="component" value="Chromosome"/>
</dbReference>
<dbReference type="NCBIfam" id="TIGR03234">
    <property type="entry name" value="OH-pyruv-isom"/>
    <property type="match status" value="1"/>
</dbReference>
<gene>
    <name evidence="5" type="primary">hyi</name>
    <name evidence="5" type="ORF">EWM63_04340</name>
</gene>
<proteinExistence type="inferred from homology"/>
<sequence>MPKFAANLTLLFTELPFLDRFAAARAAGFDAVECQFPYDHNAADIRRRLDDNDLRMVLLNLPAGDWQAGDRGLACDPRRHREFRDSVHMALEYATLLDVPRVHCLAGIMPPGMDLRRARETYLFNVEHAARLCGPRGIRLLIEPINTIDMPGYFLSRTEQALDIIAACDNDNVFLQADIYHMHCMGEDVPAMLRRALPRIGHVQLADAPGRHEPGTGVIDYPGIFALLDELDYQGWIGCEYRPRGDTAAGLRWRDGPSMAAMPDIACLDPAA</sequence>
<dbReference type="NCBIfam" id="NF043033">
    <property type="entry name" value="OxoTetrIsom"/>
    <property type="match status" value="1"/>
</dbReference>
<keyword evidence="5" id="KW-0670">Pyruvate</keyword>
<dbReference type="OrthoDB" id="9786584at2"/>
<comment type="similarity">
    <text evidence="2">Belongs to the hyi family.</text>
</comment>
<protein>
    <submittedName>
        <fullName evidence="5">Hydroxypyruvate isomerase</fullName>
        <ecNumber evidence="5">5.3.1.22</ecNumber>
    </submittedName>
</protein>
<dbReference type="GO" id="GO:0046487">
    <property type="term" value="P:glyoxylate metabolic process"/>
    <property type="evidence" value="ECO:0007669"/>
    <property type="project" value="TreeGrafter"/>
</dbReference>
<dbReference type="SUPFAM" id="SSF51658">
    <property type="entry name" value="Xylose isomerase-like"/>
    <property type="match status" value="1"/>
</dbReference>
<dbReference type="GO" id="GO:0008903">
    <property type="term" value="F:hydroxypyruvate isomerase activity"/>
    <property type="evidence" value="ECO:0007669"/>
    <property type="project" value="UniProtKB-EC"/>
</dbReference>
<dbReference type="InterPro" id="IPR053398">
    <property type="entry name" value="HPT_OtnI_isomerases"/>
</dbReference>
<reference evidence="5 6" key="1">
    <citation type="submission" date="2019-02" db="EMBL/GenBank/DDBJ databases">
        <title>Draft Genome Sequences of Six Type Strains of the Genus Massilia.</title>
        <authorList>
            <person name="Miess H."/>
            <person name="Frediansyhah A."/>
            <person name="Gross H."/>
        </authorList>
    </citation>
    <scope>NUCLEOTIDE SEQUENCE [LARGE SCALE GENOMIC DNA]</scope>
    <source>
        <strain evidence="5 6">DSM 17473</strain>
    </source>
</reference>
<dbReference type="AlphaFoldDB" id="A0A4P6KVX6"/>
<feature type="domain" description="Xylose isomerase-like TIM barrel" evidence="4">
    <location>
        <begin position="21"/>
        <end position="253"/>
    </location>
</feature>
<evidence type="ECO:0000256" key="2">
    <source>
        <dbReference type="PIRNR" id="PIRNR006241"/>
    </source>
</evidence>
<dbReference type="PANTHER" id="PTHR43489:SF6">
    <property type="entry name" value="HYDROXYPYRUVATE ISOMERASE-RELATED"/>
    <property type="match status" value="1"/>
</dbReference>